<name>A0ABU6IHW7_9ACTN</name>
<sequence>MTIEFGNCAEVMRYHLNHSWAGIDRPLVELFSIQRREQAAANQ</sequence>
<organism evidence="1 2">
    <name type="scientific">Adlercreutzia wanghongyangiae</name>
    <dbReference type="NCBI Taxonomy" id="3111451"/>
    <lineage>
        <taxon>Bacteria</taxon>
        <taxon>Bacillati</taxon>
        <taxon>Actinomycetota</taxon>
        <taxon>Coriobacteriia</taxon>
        <taxon>Eggerthellales</taxon>
        <taxon>Eggerthellaceae</taxon>
        <taxon>Adlercreutzia</taxon>
    </lineage>
</organism>
<reference evidence="1 2" key="1">
    <citation type="submission" date="2024-01" db="EMBL/GenBank/DDBJ databases">
        <title>novel species in genus Adlercreutzia.</title>
        <authorList>
            <person name="Liu X."/>
        </authorList>
    </citation>
    <scope>NUCLEOTIDE SEQUENCE [LARGE SCALE GENOMIC DNA]</scope>
    <source>
        <strain evidence="1 2">R7</strain>
    </source>
</reference>
<protein>
    <submittedName>
        <fullName evidence="1">Uncharacterized protein</fullName>
    </submittedName>
</protein>
<keyword evidence="2" id="KW-1185">Reference proteome</keyword>
<proteinExistence type="predicted"/>
<dbReference type="EMBL" id="JAYMFF010000009">
    <property type="protein sequence ID" value="MEC4176014.1"/>
    <property type="molecule type" value="Genomic_DNA"/>
</dbReference>
<gene>
    <name evidence="1" type="ORF">VIN30_06095</name>
</gene>
<dbReference type="RefSeq" id="WP_338210073.1">
    <property type="nucleotide sequence ID" value="NZ_JAYMFF010000009.1"/>
</dbReference>
<accession>A0ABU6IHW7</accession>
<evidence type="ECO:0000313" key="1">
    <source>
        <dbReference type="EMBL" id="MEC4176014.1"/>
    </source>
</evidence>
<dbReference type="Proteomes" id="UP001349994">
    <property type="component" value="Unassembled WGS sequence"/>
</dbReference>
<evidence type="ECO:0000313" key="2">
    <source>
        <dbReference type="Proteomes" id="UP001349994"/>
    </source>
</evidence>
<comment type="caution">
    <text evidence="1">The sequence shown here is derived from an EMBL/GenBank/DDBJ whole genome shotgun (WGS) entry which is preliminary data.</text>
</comment>